<keyword evidence="3" id="KW-1185">Reference proteome</keyword>
<dbReference type="AlphaFoldDB" id="A0A2R6W552"/>
<dbReference type="EMBL" id="KZ772820">
    <property type="protein sequence ID" value="PTQ28981.1"/>
    <property type="molecule type" value="Genomic_DNA"/>
</dbReference>
<protein>
    <submittedName>
        <fullName evidence="2">Uncharacterized protein</fullName>
    </submittedName>
</protein>
<proteinExistence type="predicted"/>
<sequence>MSQAVHVNELKDFLVARVVPHLFPVLSFWLLAHCPCCWFLLNYSTHKKFDSSEWKTRSDCRYRMGDSRTRQFGREQAQILSLCAHLLNPSCSRICGT</sequence>
<name>A0A2R6W552_MARPO</name>
<accession>A0A2R6W552</accession>
<keyword evidence="1" id="KW-0472">Membrane</keyword>
<reference evidence="3" key="1">
    <citation type="journal article" date="2017" name="Cell">
        <title>Insights into land plant evolution garnered from the Marchantia polymorpha genome.</title>
        <authorList>
            <person name="Bowman J.L."/>
            <person name="Kohchi T."/>
            <person name="Yamato K.T."/>
            <person name="Jenkins J."/>
            <person name="Shu S."/>
            <person name="Ishizaki K."/>
            <person name="Yamaoka S."/>
            <person name="Nishihama R."/>
            <person name="Nakamura Y."/>
            <person name="Berger F."/>
            <person name="Adam C."/>
            <person name="Aki S.S."/>
            <person name="Althoff F."/>
            <person name="Araki T."/>
            <person name="Arteaga-Vazquez M.A."/>
            <person name="Balasubrmanian S."/>
            <person name="Barry K."/>
            <person name="Bauer D."/>
            <person name="Boehm C.R."/>
            <person name="Briginshaw L."/>
            <person name="Caballero-Perez J."/>
            <person name="Catarino B."/>
            <person name="Chen F."/>
            <person name="Chiyoda S."/>
            <person name="Chovatia M."/>
            <person name="Davies K.M."/>
            <person name="Delmans M."/>
            <person name="Demura T."/>
            <person name="Dierschke T."/>
            <person name="Dolan L."/>
            <person name="Dorantes-Acosta A.E."/>
            <person name="Eklund D.M."/>
            <person name="Florent S.N."/>
            <person name="Flores-Sandoval E."/>
            <person name="Fujiyama A."/>
            <person name="Fukuzawa H."/>
            <person name="Galik B."/>
            <person name="Grimanelli D."/>
            <person name="Grimwood J."/>
            <person name="Grossniklaus U."/>
            <person name="Hamada T."/>
            <person name="Haseloff J."/>
            <person name="Hetherington A.J."/>
            <person name="Higo A."/>
            <person name="Hirakawa Y."/>
            <person name="Hundley H.N."/>
            <person name="Ikeda Y."/>
            <person name="Inoue K."/>
            <person name="Inoue S.I."/>
            <person name="Ishida S."/>
            <person name="Jia Q."/>
            <person name="Kakita M."/>
            <person name="Kanazawa T."/>
            <person name="Kawai Y."/>
            <person name="Kawashima T."/>
            <person name="Kennedy M."/>
            <person name="Kinose K."/>
            <person name="Kinoshita T."/>
            <person name="Kohara Y."/>
            <person name="Koide E."/>
            <person name="Komatsu K."/>
            <person name="Kopischke S."/>
            <person name="Kubo M."/>
            <person name="Kyozuka J."/>
            <person name="Lagercrantz U."/>
            <person name="Lin S.S."/>
            <person name="Lindquist E."/>
            <person name="Lipzen A.M."/>
            <person name="Lu C.W."/>
            <person name="De Luna E."/>
            <person name="Martienssen R.A."/>
            <person name="Minamino N."/>
            <person name="Mizutani M."/>
            <person name="Mizutani M."/>
            <person name="Mochizuki N."/>
            <person name="Monte I."/>
            <person name="Mosher R."/>
            <person name="Nagasaki H."/>
            <person name="Nakagami H."/>
            <person name="Naramoto S."/>
            <person name="Nishitani K."/>
            <person name="Ohtani M."/>
            <person name="Okamoto T."/>
            <person name="Okumura M."/>
            <person name="Phillips J."/>
            <person name="Pollak B."/>
            <person name="Reinders A."/>
            <person name="Rovekamp M."/>
            <person name="Sano R."/>
            <person name="Sawa S."/>
            <person name="Schmid M.W."/>
            <person name="Shirakawa M."/>
            <person name="Solano R."/>
            <person name="Spunde A."/>
            <person name="Suetsugu N."/>
            <person name="Sugano S."/>
            <person name="Sugiyama A."/>
            <person name="Sun R."/>
            <person name="Suzuki Y."/>
            <person name="Takenaka M."/>
            <person name="Takezawa D."/>
            <person name="Tomogane H."/>
            <person name="Tsuzuki M."/>
            <person name="Ueda T."/>
            <person name="Umeda M."/>
            <person name="Ward J.M."/>
            <person name="Watanabe Y."/>
            <person name="Yazaki K."/>
            <person name="Yokoyama R."/>
            <person name="Yoshitake Y."/>
            <person name="Yotsui I."/>
            <person name="Zachgo S."/>
            <person name="Schmutz J."/>
        </authorList>
    </citation>
    <scope>NUCLEOTIDE SEQUENCE [LARGE SCALE GENOMIC DNA]</scope>
    <source>
        <strain evidence="3">Tak-1</strain>
    </source>
</reference>
<dbReference type="Gramene" id="Mp4g04790.2">
    <property type="protein sequence ID" value="Mp4g04790.2.cds"/>
    <property type="gene ID" value="Mp4g04790"/>
</dbReference>
<keyword evidence="1" id="KW-0812">Transmembrane</keyword>
<dbReference type="EMBL" id="KZ772820">
    <property type="protein sequence ID" value="PTQ28980.1"/>
    <property type="molecule type" value="Genomic_DNA"/>
</dbReference>
<feature type="transmembrane region" description="Helical" evidence="1">
    <location>
        <begin position="22"/>
        <end position="41"/>
    </location>
</feature>
<evidence type="ECO:0000313" key="2">
    <source>
        <dbReference type="EMBL" id="PTQ28980.1"/>
    </source>
</evidence>
<gene>
    <name evidence="2" type="ORF">MARPO_0150s0004</name>
</gene>
<dbReference type="Proteomes" id="UP000244005">
    <property type="component" value="Unassembled WGS sequence"/>
</dbReference>
<keyword evidence="1" id="KW-1133">Transmembrane helix</keyword>
<evidence type="ECO:0000256" key="1">
    <source>
        <dbReference type="SAM" id="Phobius"/>
    </source>
</evidence>
<dbReference type="Gramene" id="Mp4g04790.1">
    <property type="protein sequence ID" value="Mp4g04790.1.cds"/>
    <property type="gene ID" value="Mp4g04790"/>
</dbReference>
<organism evidence="2 3">
    <name type="scientific">Marchantia polymorpha</name>
    <name type="common">Common liverwort</name>
    <name type="synonym">Marchantia aquatica</name>
    <dbReference type="NCBI Taxonomy" id="3197"/>
    <lineage>
        <taxon>Eukaryota</taxon>
        <taxon>Viridiplantae</taxon>
        <taxon>Streptophyta</taxon>
        <taxon>Embryophyta</taxon>
        <taxon>Marchantiophyta</taxon>
        <taxon>Marchantiopsida</taxon>
        <taxon>Marchantiidae</taxon>
        <taxon>Marchantiales</taxon>
        <taxon>Marchantiaceae</taxon>
        <taxon>Marchantia</taxon>
    </lineage>
</organism>
<reference evidence="2" key="2">
    <citation type="submission" date="2017-12" db="EMBL/GenBank/DDBJ databases">
        <title>WGS assembly of Marchantia polymorpha.</title>
        <authorList>
            <person name="Bowman J.L."/>
            <person name="Kohchi T."/>
            <person name="Yamato K.T."/>
            <person name="Jenkins J."/>
            <person name="Shu S."/>
            <person name="Ishizaki K."/>
            <person name="Yamaoka S."/>
            <person name="Nishihama R."/>
            <person name="Nakamura Y."/>
            <person name="Berger F."/>
            <person name="Adam C."/>
            <person name="Aki S.S."/>
            <person name="Althoff F."/>
            <person name="Araki T."/>
            <person name="Arteaga-Vazquez M.A."/>
            <person name="Balasubrmanian S."/>
            <person name="Bauer D."/>
            <person name="Boehm C.R."/>
            <person name="Briginshaw L."/>
            <person name="Caballero-Perez J."/>
            <person name="Catarino B."/>
            <person name="Chen F."/>
            <person name="Chiyoda S."/>
            <person name="Chovatia M."/>
            <person name="Davies K.M."/>
            <person name="Delmans M."/>
            <person name="Demura T."/>
            <person name="Dierschke T."/>
            <person name="Dolan L."/>
            <person name="Dorantes-Acosta A.E."/>
            <person name="Eklund D.M."/>
            <person name="Florent S.N."/>
            <person name="Flores-Sandoval E."/>
            <person name="Fujiyama A."/>
            <person name="Fukuzawa H."/>
            <person name="Galik B."/>
            <person name="Grimanelli D."/>
            <person name="Grimwood J."/>
            <person name="Grossniklaus U."/>
            <person name="Hamada T."/>
            <person name="Haseloff J."/>
            <person name="Hetherington A.J."/>
            <person name="Higo A."/>
            <person name="Hirakawa Y."/>
            <person name="Hundley H.N."/>
            <person name="Ikeda Y."/>
            <person name="Inoue K."/>
            <person name="Inoue S."/>
            <person name="Ishida S."/>
            <person name="Jia Q."/>
            <person name="Kakita M."/>
            <person name="Kanazawa T."/>
            <person name="Kawai Y."/>
            <person name="Kawashima T."/>
            <person name="Kennedy M."/>
            <person name="Kinose K."/>
            <person name="Kinoshita T."/>
            <person name="Kohara Y."/>
            <person name="Koide E."/>
            <person name="Komatsu K."/>
            <person name="Kopischke S."/>
            <person name="Kubo M."/>
            <person name="Kyozuka J."/>
            <person name="Lagercrantz U."/>
            <person name="Lin S.S."/>
            <person name="Lindquist E."/>
            <person name="Lipzen A.M."/>
            <person name="Lu C."/>
            <person name="Luna E.D."/>
            <person name="Martienssen R.A."/>
            <person name="Minamino N."/>
            <person name="Mizutani M."/>
            <person name="Mizutani M."/>
            <person name="Mochizuki N."/>
            <person name="Monte I."/>
            <person name="Mosher R."/>
            <person name="Nagasaki H."/>
            <person name="Nakagami H."/>
            <person name="Naramoto S."/>
            <person name="Nishitani K."/>
            <person name="Ohtani M."/>
            <person name="Okamoto T."/>
            <person name="Okumura M."/>
            <person name="Phillips J."/>
            <person name="Pollak B."/>
            <person name="Reinders A."/>
            <person name="Roevekamp M."/>
            <person name="Sano R."/>
            <person name="Sawa S."/>
            <person name="Schmid M.W."/>
            <person name="Shirakawa M."/>
            <person name="Solano R."/>
            <person name="Spunde A."/>
            <person name="Suetsugu N."/>
            <person name="Sugano S."/>
            <person name="Sugiyama A."/>
            <person name="Sun R."/>
            <person name="Suzuki Y."/>
            <person name="Takenaka M."/>
            <person name="Takezawa D."/>
            <person name="Tomogane H."/>
            <person name="Tsuzuki M."/>
            <person name="Ueda T."/>
            <person name="Umeda M."/>
            <person name="Ward J.M."/>
            <person name="Watanabe Y."/>
            <person name="Yazaki K."/>
            <person name="Yokoyama R."/>
            <person name="Yoshitake Y."/>
            <person name="Yotsui I."/>
            <person name="Zachgo S."/>
            <person name="Schmutz J."/>
        </authorList>
    </citation>
    <scope>NUCLEOTIDE SEQUENCE [LARGE SCALE GENOMIC DNA]</scope>
    <source>
        <strain evidence="2">Tak-1</strain>
    </source>
</reference>
<evidence type="ECO:0000313" key="3">
    <source>
        <dbReference type="Proteomes" id="UP000244005"/>
    </source>
</evidence>